<comment type="caution">
    <text evidence="1">The sequence shown here is derived from an EMBL/GenBank/DDBJ whole genome shotgun (WGS) entry which is preliminary data.</text>
</comment>
<proteinExistence type="predicted"/>
<reference evidence="1" key="1">
    <citation type="submission" date="2022-11" db="EMBL/GenBank/DDBJ databases">
        <title>Minimal conservation of predation-associated metabolite biosynthetic gene clusters underscores biosynthetic potential of Myxococcota including descriptions for ten novel species: Archangium lansinium sp. nov., Myxococcus landrumus sp. nov., Nannocystis bai.</title>
        <authorList>
            <person name="Ahearne A."/>
            <person name="Stevens C."/>
            <person name="Phillips K."/>
        </authorList>
    </citation>
    <scope>NUCLEOTIDE SEQUENCE</scope>
    <source>
        <strain evidence="1">Na p29</strain>
    </source>
</reference>
<dbReference type="AlphaFoldDB" id="A0A9X3F102"/>
<gene>
    <name evidence="1" type="ORF">OV079_52310</name>
</gene>
<dbReference type="EMBL" id="JAPNKE010000002">
    <property type="protein sequence ID" value="MCY1013973.1"/>
    <property type="molecule type" value="Genomic_DNA"/>
</dbReference>
<evidence type="ECO:0000313" key="2">
    <source>
        <dbReference type="Proteomes" id="UP001150924"/>
    </source>
</evidence>
<dbReference type="RefSeq" id="WP_267778167.1">
    <property type="nucleotide sequence ID" value="NZ_JAPNKE010000002.1"/>
</dbReference>
<name>A0A9X3F102_9BACT</name>
<dbReference type="Proteomes" id="UP001150924">
    <property type="component" value="Unassembled WGS sequence"/>
</dbReference>
<organism evidence="1 2">
    <name type="scientific">Nannocystis pusilla</name>
    <dbReference type="NCBI Taxonomy" id="889268"/>
    <lineage>
        <taxon>Bacteria</taxon>
        <taxon>Pseudomonadati</taxon>
        <taxon>Myxococcota</taxon>
        <taxon>Polyangia</taxon>
        <taxon>Nannocystales</taxon>
        <taxon>Nannocystaceae</taxon>
        <taxon>Nannocystis</taxon>
    </lineage>
</organism>
<sequence>MGAPAARRAPARRSGGDIVPALADADVIVARQAHLLLIGSSLADAVLWEVVAAHGPAATAWTGDECPRGPAGACLWALCVLHGRGRDIGDAWRSLGGPRVPLPGVPEDVRRAIATAYAPGQRQTDPRWLLEAAVLPFVAPDEPTLLAQAHAALAAAGLAPRPPRSAGEIHNQGEGTYYHIDFDGGSVSISALGPFAWFDDDDRRARNALVAAGFYVIDPPLGGYEVTGLHVYFFGRRDPLCVHDLLFYWQD</sequence>
<protein>
    <submittedName>
        <fullName evidence="1">Uncharacterized protein</fullName>
    </submittedName>
</protein>
<accession>A0A9X3F102</accession>
<keyword evidence="2" id="KW-1185">Reference proteome</keyword>
<evidence type="ECO:0000313" key="1">
    <source>
        <dbReference type="EMBL" id="MCY1013973.1"/>
    </source>
</evidence>